<evidence type="ECO:0000256" key="1">
    <source>
        <dbReference type="SAM" id="Phobius"/>
    </source>
</evidence>
<evidence type="ECO:0000259" key="2">
    <source>
        <dbReference type="Pfam" id="PF03372"/>
    </source>
</evidence>
<dbReference type="Gene3D" id="3.60.10.10">
    <property type="entry name" value="Endonuclease/exonuclease/phosphatase"/>
    <property type="match status" value="1"/>
</dbReference>
<feature type="domain" description="Endonuclease/exonuclease/phosphatase" evidence="2">
    <location>
        <begin position="103"/>
        <end position="351"/>
    </location>
</feature>
<evidence type="ECO:0000313" key="4">
    <source>
        <dbReference type="Proteomes" id="UP000199452"/>
    </source>
</evidence>
<name>A0A1G6KQX2_9BACT</name>
<keyword evidence="1" id="KW-1133">Transmembrane helix</keyword>
<dbReference type="SUPFAM" id="SSF56219">
    <property type="entry name" value="DNase I-like"/>
    <property type="match status" value="1"/>
</dbReference>
<gene>
    <name evidence="3" type="ORF">SAMN05216323_102632</name>
</gene>
<evidence type="ECO:0000313" key="3">
    <source>
        <dbReference type="EMBL" id="SDC33450.1"/>
    </source>
</evidence>
<dbReference type="CDD" id="cd09084">
    <property type="entry name" value="EEP-2"/>
    <property type="match status" value="1"/>
</dbReference>
<keyword evidence="3" id="KW-0269">Exonuclease</keyword>
<keyword evidence="4" id="KW-1185">Reference proteome</keyword>
<dbReference type="Proteomes" id="UP000199452">
    <property type="component" value="Unassembled WGS sequence"/>
</dbReference>
<protein>
    <submittedName>
        <fullName evidence="3">Metal-dependent hydrolase, endonuclease/exonuclease/phosphatase family</fullName>
    </submittedName>
</protein>
<dbReference type="GO" id="GO:0016020">
    <property type="term" value="C:membrane"/>
    <property type="evidence" value="ECO:0007669"/>
    <property type="project" value="GOC"/>
</dbReference>
<keyword evidence="1" id="KW-0812">Transmembrane</keyword>
<dbReference type="PANTHER" id="PTHR14859:SF15">
    <property type="entry name" value="ENDONUCLEASE_EXONUCLEASE_PHOSPHATASE DOMAIN-CONTAINING PROTEIN"/>
    <property type="match status" value="1"/>
</dbReference>
<dbReference type="EMBL" id="FMYP01000026">
    <property type="protein sequence ID" value="SDC33450.1"/>
    <property type="molecule type" value="Genomic_DNA"/>
</dbReference>
<dbReference type="GO" id="GO:0004519">
    <property type="term" value="F:endonuclease activity"/>
    <property type="evidence" value="ECO:0007669"/>
    <property type="project" value="UniProtKB-KW"/>
</dbReference>
<dbReference type="STRING" id="1640674.SAMN05216323_102632"/>
<proteinExistence type="predicted"/>
<dbReference type="InterPro" id="IPR051916">
    <property type="entry name" value="GPI-anchor_lipid_remodeler"/>
</dbReference>
<dbReference type="OrthoDB" id="635146at2"/>
<keyword evidence="3" id="KW-0540">Nuclease</keyword>
<accession>A0A1G6KQX2</accession>
<dbReference type="InterPro" id="IPR036691">
    <property type="entry name" value="Endo/exonu/phosph_ase_sf"/>
</dbReference>
<feature type="transmembrane region" description="Helical" evidence="1">
    <location>
        <begin position="34"/>
        <end position="59"/>
    </location>
</feature>
<feature type="transmembrane region" description="Helical" evidence="1">
    <location>
        <begin position="66"/>
        <end position="84"/>
    </location>
</feature>
<dbReference type="GO" id="GO:0006506">
    <property type="term" value="P:GPI anchor biosynthetic process"/>
    <property type="evidence" value="ECO:0007669"/>
    <property type="project" value="TreeGrafter"/>
</dbReference>
<keyword evidence="3" id="KW-0255">Endonuclease</keyword>
<dbReference type="PANTHER" id="PTHR14859">
    <property type="entry name" value="CALCOFLUOR WHITE HYPERSENSITIVE PROTEIN PRECURSOR"/>
    <property type="match status" value="1"/>
</dbReference>
<keyword evidence="3" id="KW-0378">Hydrolase</keyword>
<organism evidence="3 4">
    <name type="scientific">Williamwhitmania taraxaci</name>
    <dbReference type="NCBI Taxonomy" id="1640674"/>
    <lineage>
        <taxon>Bacteria</taxon>
        <taxon>Pseudomonadati</taxon>
        <taxon>Bacteroidota</taxon>
        <taxon>Bacteroidia</taxon>
        <taxon>Bacteroidales</taxon>
        <taxon>Williamwhitmaniaceae</taxon>
        <taxon>Williamwhitmania</taxon>
    </lineage>
</organism>
<dbReference type="RefSeq" id="WP_092437910.1">
    <property type="nucleotide sequence ID" value="NZ_FMYP01000026.1"/>
</dbReference>
<keyword evidence="1" id="KW-0472">Membrane</keyword>
<sequence>MRNFLKGLVVYSGTIIAIALVMSFLATLVSPATFWPLAYFGLAFPVLLLMNLVVFVLLIIHKKKTVIIPLIAFIICIEPASNFFQFRIQAPKNKFEHRDVKILTYNVHLFNLINWNDTPNKLEDVVRFINSQKPDIVCLQEFCLTSSPEVQKKIKKLYANYPYRHIEYSMTSKKYNFGIATLSKFPIIKKGVLPFDKTANVSIYSDIKIGKDTVRLYNSHLQSTRLREKNVNLLLNQKFQNSDKKMEELKDFNTRLFVAYEKRAIQVKIVAKHREKSKYPVIMAGDYNDPPISYSYRKMRGNLTDAFKEAGSGFGSTYVGMLRILRIDYIFHAPAIKATEYASPRVNYSDHYPVVVNLAFPKNLRGVELKTNTTK</sequence>
<dbReference type="Pfam" id="PF03372">
    <property type="entry name" value="Exo_endo_phos"/>
    <property type="match status" value="1"/>
</dbReference>
<dbReference type="GO" id="GO:0004527">
    <property type="term" value="F:exonuclease activity"/>
    <property type="evidence" value="ECO:0007669"/>
    <property type="project" value="UniProtKB-KW"/>
</dbReference>
<dbReference type="InterPro" id="IPR005135">
    <property type="entry name" value="Endo/exonuclease/phosphatase"/>
</dbReference>
<reference evidence="3 4" key="1">
    <citation type="submission" date="2016-09" db="EMBL/GenBank/DDBJ databases">
        <authorList>
            <person name="Capua I."/>
            <person name="De Benedictis P."/>
            <person name="Joannis T."/>
            <person name="Lombin L.H."/>
            <person name="Cattoli G."/>
        </authorList>
    </citation>
    <scope>NUCLEOTIDE SEQUENCE [LARGE SCALE GENOMIC DNA]</scope>
    <source>
        <strain evidence="3 4">A7P-90m</strain>
    </source>
</reference>
<dbReference type="AlphaFoldDB" id="A0A1G6KQX2"/>
<feature type="transmembrane region" description="Helical" evidence="1">
    <location>
        <begin position="7"/>
        <end position="28"/>
    </location>
</feature>